<organism evidence="2 3">
    <name type="scientific">Leisingera daeponensis</name>
    <dbReference type="NCBI Taxonomy" id="405746"/>
    <lineage>
        <taxon>Bacteria</taxon>
        <taxon>Pseudomonadati</taxon>
        <taxon>Pseudomonadota</taxon>
        <taxon>Alphaproteobacteria</taxon>
        <taxon>Rhodobacterales</taxon>
        <taxon>Roseobacteraceae</taxon>
        <taxon>Leisingera</taxon>
    </lineage>
</organism>
<dbReference type="Pfam" id="PF00196">
    <property type="entry name" value="GerE"/>
    <property type="match status" value="1"/>
</dbReference>
<evidence type="ECO:0000259" key="1">
    <source>
        <dbReference type="SMART" id="SM00421"/>
    </source>
</evidence>
<dbReference type="InterPro" id="IPR036388">
    <property type="entry name" value="WH-like_DNA-bd_sf"/>
</dbReference>
<gene>
    <name evidence="2" type="ORF">KUV26_08865</name>
</gene>
<dbReference type="EMBL" id="JAHVJA010000003">
    <property type="protein sequence ID" value="MBY6139541.1"/>
    <property type="molecule type" value="Genomic_DNA"/>
</dbReference>
<dbReference type="SUPFAM" id="SSF46894">
    <property type="entry name" value="C-terminal effector domain of the bipartite response regulators"/>
    <property type="match status" value="1"/>
</dbReference>
<dbReference type="RefSeq" id="WP_222508082.1">
    <property type="nucleotide sequence ID" value="NZ_JAHVJA010000003.1"/>
</dbReference>
<feature type="domain" description="HTH luxR-type" evidence="1">
    <location>
        <begin position="124"/>
        <end position="181"/>
    </location>
</feature>
<name>A0ABS7NF94_9RHOB</name>
<dbReference type="PRINTS" id="PR00038">
    <property type="entry name" value="HTHLUXR"/>
</dbReference>
<dbReference type="SMART" id="SM00421">
    <property type="entry name" value="HTH_LUXR"/>
    <property type="match status" value="1"/>
</dbReference>
<dbReference type="InterPro" id="IPR016032">
    <property type="entry name" value="Sig_transdc_resp-reg_C-effctor"/>
</dbReference>
<evidence type="ECO:0000313" key="2">
    <source>
        <dbReference type="EMBL" id="MBY6139541.1"/>
    </source>
</evidence>
<reference evidence="2 3" key="1">
    <citation type="submission" date="2021-06" db="EMBL/GenBank/DDBJ databases">
        <title>50 bacteria genomes isolated from Dapeng, Shenzhen, China.</title>
        <authorList>
            <person name="Zheng W."/>
            <person name="Yu S."/>
            <person name="Huang Y."/>
        </authorList>
    </citation>
    <scope>NUCLEOTIDE SEQUENCE [LARGE SCALE GENOMIC DNA]</scope>
    <source>
        <strain evidence="2 3">DP1N14-2</strain>
    </source>
</reference>
<accession>A0ABS7NF94</accession>
<evidence type="ECO:0000313" key="3">
    <source>
        <dbReference type="Proteomes" id="UP000766629"/>
    </source>
</evidence>
<protein>
    <submittedName>
        <fullName evidence="2">LuxR C-terminal-related transcriptional regulator</fullName>
    </submittedName>
</protein>
<comment type="caution">
    <text evidence="2">The sequence shown here is derived from an EMBL/GenBank/DDBJ whole genome shotgun (WGS) entry which is preliminary data.</text>
</comment>
<dbReference type="Proteomes" id="UP000766629">
    <property type="component" value="Unassembled WGS sequence"/>
</dbReference>
<proteinExistence type="predicted"/>
<dbReference type="Gene3D" id="1.10.10.10">
    <property type="entry name" value="Winged helix-like DNA-binding domain superfamily/Winged helix DNA-binding domain"/>
    <property type="match status" value="1"/>
</dbReference>
<keyword evidence="3" id="KW-1185">Reference proteome</keyword>
<sequence>MERSFARSVLGSYLDKAKPGAIWYKSMSGEEADPALDRFHSARKLVELAVIPLSSGKQHTDFLELHFSARPGAVQQALLNIISGTLVRTWTNRSPGLYAEACLREQRAARKDGVQAHLLSMENPAQLSRAEYRVCVLLSKGQPAKRVQSDLGISKSTMRTHLRNIYAKTQTSNMSELVYQLVSVDTFAGQTPRRSSAA</sequence>
<dbReference type="InterPro" id="IPR000792">
    <property type="entry name" value="Tscrpt_reg_LuxR_C"/>
</dbReference>